<evidence type="ECO:0000313" key="1">
    <source>
        <dbReference type="EMBL" id="KAB3531566.1"/>
    </source>
</evidence>
<keyword evidence="2" id="KW-1185">Reference proteome</keyword>
<proteinExistence type="predicted"/>
<name>A0A833HR70_9FIRM</name>
<gene>
    <name evidence="1" type="ORF">F8153_05165</name>
</gene>
<evidence type="ECO:0000313" key="2">
    <source>
        <dbReference type="Proteomes" id="UP000465601"/>
    </source>
</evidence>
<dbReference type="AlphaFoldDB" id="A0A833HR70"/>
<accession>A0A833HR70</accession>
<dbReference type="EMBL" id="WBZB01000013">
    <property type="protein sequence ID" value="KAB3531566.1"/>
    <property type="molecule type" value="Genomic_DNA"/>
</dbReference>
<comment type="caution">
    <text evidence="1">The sequence shown here is derived from an EMBL/GenBank/DDBJ whole genome shotgun (WGS) entry which is preliminary data.</text>
</comment>
<protein>
    <submittedName>
        <fullName evidence="1">Uncharacterized protein</fullName>
    </submittedName>
</protein>
<organism evidence="1 2">
    <name type="scientific">Alkaliphilus serpentinus</name>
    <dbReference type="NCBI Taxonomy" id="1482731"/>
    <lineage>
        <taxon>Bacteria</taxon>
        <taxon>Bacillati</taxon>
        <taxon>Bacillota</taxon>
        <taxon>Clostridia</taxon>
        <taxon>Peptostreptococcales</taxon>
        <taxon>Natronincolaceae</taxon>
        <taxon>Alkaliphilus</taxon>
    </lineage>
</organism>
<reference evidence="1 2" key="1">
    <citation type="submission" date="2019-10" db="EMBL/GenBank/DDBJ databases">
        <title>Alkaliphilus serpentinus sp. nov. and Alkaliphilus pronyensis sp. nov., two novel anaerobic alkaliphilic species isolated from the serpentinized-hosted hydrothermal field of the Prony Bay (New Caledonia).</title>
        <authorList>
            <person name="Postec A."/>
        </authorList>
    </citation>
    <scope>NUCLEOTIDE SEQUENCE [LARGE SCALE GENOMIC DNA]</scope>
    <source>
        <strain evidence="1 2">LacT</strain>
    </source>
</reference>
<dbReference type="Proteomes" id="UP000465601">
    <property type="component" value="Unassembled WGS sequence"/>
</dbReference>
<dbReference type="RefSeq" id="WP_192929664.1">
    <property type="nucleotide sequence ID" value="NZ_WBZB01000013.1"/>
</dbReference>
<sequence length="70" mass="7856">MFGKLNSFMAFYEGDTLKGANDDFVLKGKGLGIEVEHPTGHHGFDIKNNDDTSRAIILQSIDFIKNHFNK</sequence>